<evidence type="ECO:0000313" key="10">
    <source>
        <dbReference type="Proteomes" id="UP000017819"/>
    </source>
</evidence>
<dbReference type="Pfam" id="PF00005">
    <property type="entry name" value="ABC_tran"/>
    <property type="match status" value="1"/>
</dbReference>
<dbReference type="InterPro" id="IPR027417">
    <property type="entry name" value="P-loop_NTPase"/>
</dbReference>
<organism evidence="9 10">
    <name type="scientific">Lutibaculum baratangense AMV1</name>
    <dbReference type="NCBI Taxonomy" id="631454"/>
    <lineage>
        <taxon>Bacteria</taxon>
        <taxon>Pseudomonadati</taxon>
        <taxon>Pseudomonadota</taxon>
        <taxon>Alphaproteobacteria</taxon>
        <taxon>Hyphomicrobiales</taxon>
        <taxon>Tepidamorphaceae</taxon>
        <taxon>Lutibaculum</taxon>
    </lineage>
</organism>
<protein>
    <submittedName>
        <fullName evidence="9">Phosphonate ABC transporter ATP-binding protein</fullName>
    </submittedName>
</protein>
<evidence type="ECO:0000256" key="3">
    <source>
        <dbReference type="ARBA" id="ARBA00022475"/>
    </source>
</evidence>
<evidence type="ECO:0000256" key="1">
    <source>
        <dbReference type="ARBA" id="ARBA00005417"/>
    </source>
</evidence>
<dbReference type="EMBL" id="AWXZ01000030">
    <property type="protein sequence ID" value="ESR24636.1"/>
    <property type="molecule type" value="Genomic_DNA"/>
</dbReference>
<feature type="domain" description="ABC transporter" evidence="8">
    <location>
        <begin position="5"/>
        <end position="248"/>
    </location>
</feature>
<name>V4RER7_9HYPH</name>
<keyword evidence="2" id="KW-0813">Transport</keyword>
<evidence type="ECO:0000313" key="9">
    <source>
        <dbReference type="EMBL" id="ESR24636.1"/>
    </source>
</evidence>
<proteinExistence type="inferred from homology"/>
<sequence length="268" mass="28668">MKPAIEAIDLAKSFESNTVLDGASLSIRPGEFVALVGPSGAGKSTLFRCMTGLTAPDAGEVRVAGVPLGGLRARDLARVRRRIGVVFQQYNLVRRLSALDNVLAGRLADAAAWRVALGRFSRSDRLLAAAALDRVGLLDHAHQRASTLSGGQQQRVAIARALAQESSVILADEPVASLDPDSAEMVLTLLKQLTAEKGLAICCTLHQHALAERFCDRILELRGGRIGLQDEAVPSFARAWQSLSPVRVSQNAGTSLSPEGRHRRRVEA</sequence>
<evidence type="ECO:0000256" key="6">
    <source>
        <dbReference type="ARBA" id="ARBA00022967"/>
    </source>
</evidence>
<dbReference type="SMART" id="SM00382">
    <property type="entry name" value="AAA"/>
    <property type="match status" value="1"/>
</dbReference>
<dbReference type="AlphaFoldDB" id="V4RER7"/>
<dbReference type="Proteomes" id="UP000017819">
    <property type="component" value="Unassembled WGS sequence"/>
</dbReference>
<evidence type="ECO:0000259" key="8">
    <source>
        <dbReference type="PROSITE" id="PS50893"/>
    </source>
</evidence>
<dbReference type="InterPro" id="IPR050086">
    <property type="entry name" value="MetN_ABC_transporter-like"/>
</dbReference>
<evidence type="ECO:0000256" key="2">
    <source>
        <dbReference type="ARBA" id="ARBA00022448"/>
    </source>
</evidence>
<dbReference type="GO" id="GO:0015416">
    <property type="term" value="F:ABC-type phosphonate transporter activity"/>
    <property type="evidence" value="ECO:0007669"/>
    <property type="project" value="InterPro"/>
</dbReference>
<dbReference type="GO" id="GO:0005524">
    <property type="term" value="F:ATP binding"/>
    <property type="evidence" value="ECO:0007669"/>
    <property type="project" value="UniProtKB-KW"/>
</dbReference>
<dbReference type="STRING" id="631454.N177_2316"/>
<keyword evidence="6" id="KW-1278">Translocase</keyword>
<dbReference type="eggNOG" id="COG3638">
    <property type="taxonomic scope" value="Bacteria"/>
</dbReference>
<evidence type="ECO:0000256" key="4">
    <source>
        <dbReference type="ARBA" id="ARBA00022741"/>
    </source>
</evidence>
<reference evidence="9 10" key="1">
    <citation type="journal article" date="2014" name="Genome Announc.">
        <title>Draft Genome Sequence of Lutibaculum baratangense Strain AMV1T, Isolated from a Mud Volcano in Andamans, India.</title>
        <authorList>
            <person name="Singh A."/>
            <person name="Sreenivas A."/>
            <person name="Sathyanarayana Reddy G."/>
            <person name="Pinnaka A.K."/>
            <person name="Shivaji S."/>
        </authorList>
    </citation>
    <scope>NUCLEOTIDE SEQUENCE [LARGE SCALE GENOMIC DNA]</scope>
    <source>
        <strain evidence="9 10">AMV1</strain>
    </source>
</reference>
<dbReference type="Gene3D" id="3.40.50.300">
    <property type="entry name" value="P-loop containing nucleotide triphosphate hydrolases"/>
    <property type="match status" value="1"/>
</dbReference>
<dbReference type="PANTHER" id="PTHR43166:SF6">
    <property type="entry name" value="PHOSPHONATES IMPORT ATP-BINDING PROTEIN PHNC"/>
    <property type="match status" value="1"/>
</dbReference>
<dbReference type="PANTHER" id="PTHR43166">
    <property type="entry name" value="AMINO ACID IMPORT ATP-BINDING PROTEIN"/>
    <property type="match status" value="1"/>
</dbReference>
<dbReference type="CDD" id="cd03256">
    <property type="entry name" value="ABC_PhnC_transporter"/>
    <property type="match status" value="1"/>
</dbReference>
<keyword evidence="10" id="KW-1185">Reference proteome</keyword>
<comment type="similarity">
    <text evidence="1">Belongs to the ABC transporter superfamily.</text>
</comment>
<dbReference type="PROSITE" id="PS00211">
    <property type="entry name" value="ABC_TRANSPORTER_1"/>
    <property type="match status" value="1"/>
</dbReference>
<dbReference type="NCBIfam" id="TIGR02315">
    <property type="entry name" value="ABC_phnC"/>
    <property type="match status" value="1"/>
</dbReference>
<dbReference type="GO" id="GO:0016887">
    <property type="term" value="F:ATP hydrolysis activity"/>
    <property type="evidence" value="ECO:0007669"/>
    <property type="project" value="InterPro"/>
</dbReference>
<keyword evidence="5 9" id="KW-0067">ATP-binding</keyword>
<comment type="caution">
    <text evidence="9">The sequence shown here is derived from an EMBL/GenBank/DDBJ whole genome shotgun (WGS) entry which is preliminary data.</text>
</comment>
<dbReference type="InterPro" id="IPR012693">
    <property type="entry name" value="ABC_transpr_PhnC"/>
</dbReference>
<keyword evidence="4" id="KW-0547">Nucleotide-binding</keyword>
<evidence type="ECO:0000256" key="7">
    <source>
        <dbReference type="ARBA" id="ARBA00023136"/>
    </source>
</evidence>
<accession>V4RER7</accession>
<dbReference type="PROSITE" id="PS50893">
    <property type="entry name" value="ABC_TRANSPORTER_2"/>
    <property type="match status" value="1"/>
</dbReference>
<dbReference type="GO" id="GO:0016020">
    <property type="term" value="C:membrane"/>
    <property type="evidence" value="ECO:0007669"/>
    <property type="project" value="InterPro"/>
</dbReference>
<dbReference type="OrthoDB" id="8438829at2"/>
<gene>
    <name evidence="9" type="ORF">N177_2316</name>
</gene>
<keyword evidence="3" id="KW-1003">Cell membrane</keyword>
<dbReference type="SUPFAM" id="SSF52540">
    <property type="entry name" value="P-loop containing nucleoside triphosphate hydrolases"/>
    <property type="match status" value="1"/>
</dbReference>
<evidence type="ECO:0000256" key="5">
    <source>
        <dbReference type="ARBA" id="ARBA00022840"/>
    </source>
</evidence>
<dbReference type="InterPro" id="IPR003593">
    <property type="entry name" value="AAA+_ATPase"/>
</dbReference>
<dbReference type="RefSeq" id="WP_023432445.1">
    <property type="nucleotide sequence ID" value="NZ_AWXZ01000030.1"/>
</dbReference>
<dbReference type="InterPro" id="IPR017871">
    <property type="entry name" value="ABC_transporter-like_CS"/>
</dbReference>
<keyword evidence="7" id="KW-0472">Membrane</keyword>
<dbReference type="InterPro" id="IPR003439">
    <property type="entry name" value="ABC_transporter-like_ATP-bd"/>
</dbReference>